<comment type="caution">
    <text evidence="9">The sequence shown here is derived from an EMBL/GenBank/DDBJ whole genome shotgun (WGS) entry which is preliminary data.</text>
</comment>
<dbReference type="PROSITE" id="PS51101">
    <property type="entry name" value="PTS_EIIB_TYPE_4"/>
    <property type="match status" value="1"/>
</dbReference>
<keyword evidence="3" id="KW-0963">Cytoplasm</keyword>
<dbReference type="Pfam" id="PF03830">
    <property type="entry name" value="PTSIIB_sorb"/>
    <property type="match status" value="1"/>
</dbReference>
<evidence type="ECO:0000256" key="6">
    <source>
        <dbReference type="ARBA" id="ARBA00022683"/>
    </source>
</evidence>
<evidence type="ECO:0000313" key="9">
    <source>
        <dbReference type="EMBL" id="MEE6262865.1"/>
    </source>
</evidence>
<evidence type="ECO:0000256" key="5">
    <source>
        <dbReference type="ARBA" id="ARBA00022679"/>
    </source>
</evidence>
<accession>A0ABU7S2G9</accession>
<dbReference type="InterPro" id="IPR004720">
    <property type="entry name" value="PTS_IIB_sorbose-sp"/>
</dbReference>
<dbReference type="InterPro" id="IPR036667">
    <property type="entry name" value="PTS_IIB_sorbose-sp_sf"/>
</dbReference>
<evidence type="ECO:0000256" key="7">
    <source>
        <dbReference type="ARBA" id="ARBA00022777"/>
    </source>
</evidence>
<dbReference type="EC" id="2.7.1.-" evidence="9"/>
<comment type="subcellular location">
    <subcellularLocation>
        <location evidence="1">Cytoplasm</location>
    </subcellularLocation>
</comment>
<dbReference type="Gene3D" id="3.40.35.10">
    <property type="entry name" value="Phosphotransferase system, sorbose subfamily IIB component"/>
    <property type="match status" value="1"/>
</dbReference>
<keyword evidence="10" id="KW-1185">Reference proteome</keyword>
<reference evidence="9 10" key="1">
    <citation type="submission" date="2024-01" db="EMBL/GenBank/DDBJ databases">
        <title>Genome insights into Plantactinospora sonchi sp. nov.</title>
        <authorList>
            <person name="Wang L."/>
        </authorList>
    </citation>
    <scope>NUCLEOTIDE SEQUENCE [LARGE SCALE GENOMIC DNA]</scope>
    <source>
        <strain evidence="9 10">NEAU-QY2</strain>
    </source>
</reference>
<organism evidence="9 10">
    <name type="scientific">Plantactinospora sonchi</name>
    <dbReference type="NCBI Taxonomy" id="1544735"/>
    <lineage>
        <taxon>Bacteria</taxon>
        <taxon>Bacillati</taxon>
        <taxon>Actinomycetota</taxon>
        <taxon>Actinomycetes</taxon>
        <taxon>Micromonosporales</taxon>
        <taxon>Micromonosporaceae</taxon>
        <taxon>Plantactinospora</taxon>
    </lineage>
</organism>
<evidence type="ECO:0000256" key="1">
    <source>
        <dbReference type="ARBA" id="ARBA00004496"/>
    </source>
</evidence>
<evidence type="ECO:0000256" key="2">
    <source>
        <dbReference type="ARBA" id="ARBA00022448"/>
    </source>
</evidence>
<dbReference type="Proteomes" id="UP001332243">
    <property type="component" value="Unassembled WGS sequence"/>
</dbReference>
<gene>
    <name evidence="9" type="ORF">V1633_30730</name>
</gene>
<dbReference type="EMBL" id="JAZGQK010000032">
    <property type="protein sequence ID" value="MEE6262865.1"/>
    <property type="molecule type" value="Genomic_DNA"/>
</dbReference>
<feature type="domain" description="PTS EIIB type-4" evidence="8">
    <location>
        <begin position="1"/>
        <end position="160"/>
    </location>
</feature>
<keyword evidence="4 9" id="KW-0762">Sugar transport</keyword>
<sequence length="160" mass="17025">MTVQLIRVDDRLIHGQVVVGWTRSLGVDHIVVADDKVGADPLQSSLMRMAAPTGVGVTIMPVEAAAAALTGGEFDRAKVLVIVRGPIELSRLRSAGLPFDTVNVGNVHTGPGRTKLTKEVYASPEELVVWQELAQAGVSLIAQWLPDQSRTDLGALVLRG</sequence>
<evidence type="ECO:0000313" key="10">
    <source>
        <dbReference type="Proteomes" id="UP001332243"/>
    </source>
</evidence>
<dbReference type="GO" id="GO:0016740">
    <property type="term" value="F:transferase activity"/>
    <property type="evidence" value="ECO:0007669"/>
    <property type="project" value="UniProtKB-KW"/>
</dbReference>
<keyword evidence="6" id="KW-0598">Phosphotransferase system</keyword>
<dbReference type="RefSeq" id="WP_331217805.1">
    <property type="nucleotide sequence ID" value="NZ_JAZGQK010000032.1"/>
</dbReference>
<protein>
    <submittedName>
        <fullName evidence="9">PTS sugar transporter subunit IIB</fullName>
        <ecNumber evidence="9">2.7.1.-</ecNumber>
    </submittedName>
</protein>
<proteinExistence type="predicted"/>
<evidence type="ECO:0000259" key="8">
    <source>
        <dbReference type="PROSITE" id="PS51101"/>
    </source>
</evidence>
<evidence type="ECO:0000256" key="4">
    <source>
        <dbReference type="ARBA" id="ARBA00022597"/>
    </source>
</evidence>
<dbReference type="SUPFAM" id="SSF52728">
    <property type="entry name" value="PTS IIb component"/>
    <property type="match status" value="1"/>
</dbReference>
<name>A0ABU7S2G9_9ACTN</name>
<keyword evidence="7" id="KW-0418">Kinase</keyword>
<keyword evidence="2" id="KW-0813">Transport</keyword>
<evidence type="ECO:0000256" key="3">
    <source>
        <dbReference type="ARBA" id="ARBA00022490"/>
    </source>
</evidence>
<keyword evidence="5 9" id="KW-0808">Transferase</keyword>